<evidence type="ECO:0000313" key="3">
    <source>
        <dbReference type="EMBL" id="SIN94346.1"/>
    </source>
</evidence>
<proteinExistence type="predicted"/>
<feature type="transmembrane region" description="Helical" evidence="2">
    <location>
        <begin position="62"/>
        <end position="83"/>
    </location>
</feature>
<name>A0A1N6FGK9_9MICO</name>
<dbReference type="InterPro" id="IPR045590">
    <property type="entry name" value="DUF6463"/>
</dbReference>
<keyword evidence="2" id="KW-0472">Membrane</keyword>
<keyword evidence="2" id="KW-0812">Transmembrane</keyword>
<dbReference type="STRING" id="232089.SAMN05443544_2023"/>
<keyword evidence="2" id="KW-1133">Transmembrane helix</keyword>
<evidence type="ECO:0000313" key="4">
    <source>
        <dbReference type="Proteomes" id="UP000184699"/>
    </source>
</evidence>
<evidence type="ECO:0000256" key="2">
    <source>
        <dbReference type="SAM" id="Phobius"/>
    </source>
</evidence>
<dbReference type="AlphaFoldDB" id="A0A1N6FGK9"/>
<dbReference type="EMBL" id="FSRJ01000002">
    <property type="protein sequence ID" value="SIN94346.1"/>
    <property type="molecule type" value="Genomic_DNA"/>
</dbReference>
<dbReference type="Pfam" id="PF20064">
    <property type="entry name" value="DUF6463"/>
    <property type="match status" value="1"/>
</dbReference>
<dbReference type="Proteomes" id="UP000184699">
    <property type="component" value="Unassembled WGS sequence"/>
</dbReference>
<reference evidence="4" key="1">
    <citation type="submission" date="2016-11" db="EMBL/GenBank/DDBJ databases">
        <authorList>
            <person name="Varghese N."/>
            <person name="Submissions S."/>
        </authorList>
    </citation>
    <scope>NUCLEOTIDE SEQUENCE [LARGE SCALE GENOMIC DNA]</scope>
    <source>
        <strain evidence="4">DSM 8595</strain>
    </source>
</reference>
<gene>
    <name evidence="3" type="ORF">SAMN05443544_2023</name>
</gene>
<keyword evidence="4" id="KW-1185">Reference proteome</keyword>
<feature type="transmembrane region" description="Helical" evidence="2">
    <location>
        <begin position="20"/>
        <end position="42"/>
    </location>
</feature>
<accession>A0A1N6FGK9</accession>
<protein>
    <submittedName>
        <fullName evidence="3">Uncharacterized protein</fullName>
    </submittedName>
</protein>
<feature type="region of interest" description="Disordered" evidence="1">
    <location>
        <begin position="133"/>
        <end position="170"/>
    </location>
</feature>
<evidence type="ECO:0000256" key="1">
    <source>
        <dbReference type="SAM" id="MobiDB-lite"/>
    </source>
</evidence>
<feature type="transmembrane region" description="Helical" evidence="2">
    <location>
        <begin position="95"/>
        <end position="125"/>
    </location>
</feature>
<sequence length="170" mass="17728">MPTPRLIGMTRQRSNRRTAIAGPVLIIVWVLHTAVGVLASAPALGEALAGGWYGAMTSDLEVALWFLMTGFFGLVAGLAMTALEHAGRLPWSVSIALLMIALIGVSAAPVSGFLLVLVAAVIAVVQSARQSRRRASADLGRGERPFEAVDPSESEGAGLEHSSRSAQGRA</sequence>
<organism evidence="3 4">
    <name type="scientific">Agromyces cerinus subsp. cerinus</name>
    <dbReference type="NCBI Taxonomy" id="232089"/>
    <lineage>
        <taxon>Bacteria</taxon>
        <taxon>Bacillati</taxon>
        <taxon>Actinomycetota</taxon>
        <taxon>Actinomycetes</taxon>
        <taxon>Micrococcales</taxon>
        <taxon>Microbacteriaceae</taxon>
        <taxon>Agromyces</taxon>
    </lineage>
</organism>